<keyword evidence="1" id="KW-0812">Transmembrane</keyword>
<accession>A0ABW5JEZ3</accession>
<keyword evidence="1" id="KW-0472">Membrane</keyword>
<gene>
    <name evidence="2" type="ORF">ACFSR2_23750</name>
</gene>
<keyword evidence="3" id="KW-1185">Reference proteome</keyword>
<keyword evidence="1" id="KW-1133">Transmembrane helix</keyword>
<evidence type="ECO:0000313" key="2">
    <source>
        <dbReference type="EMBL" id="MFD2523935.1"/>
    </source>
</evidence>
<evidence type="ECO:0008006" key="4">
    <source>
        <dbReference type="Google" id="ProtNLM"/>
    </source>
</evidence>
<sequence>MQNILKILFINKLYLLGLVFFFSGTMAFAQEGALSKTYVDSLKKSEEKLWYVDKFKSEQKPIDNQKESERLIKILAAIASVFRALVWVILGAGVLGAIYVIFKNLKGFRFRSNPEVAVITTEAKAEELDIKAFSTLDLSSLIEKSIQEKNYRLAVRYYYLWAMKMLNEAQLIEFNIDKTNQDYTQELSKRNNFSRDRLSLFIQCTHYYEYLWFGNFAVTETAFLTIEKTFKDFLKK</sequence>
<name>A0ABW5JEZ3_9BACT</name>
<reference evidence="3" key="1">
    <citation type="journal article" date="2019" name="Int. J. Syst. Evol. Microbiol.">
        <title>The Global Catalogue of Microorganisms (GCM) 10K type strain sequencing project: providing services to taxonomists for standard genome sequencing and annotation.</title>
        <authorList>
            <consortium name="The Broad Institute Genomics Platform"/>
            <consortium name="The Broad Institute Genome Sequencing Center for Infectious Disease"/>
            <person name="Wu L."/>
            <person name="Ma J."/>
        </authorList>
    </citation>
    <scope>NUCLEOTIDE SEQUENCE [LARGE SCALE GENOMIC DNA]</scope>
    <source>
        <strain evidence="3">KCTC 52344</strain>
    </source>
</reference>
<dbReference type="Proteomes" id="UP001597510">
    <property type="component" value="Unassembled WGS sequence"/>
</dbReference>
<evidence type="ECO:0000313" key="3">
    <source>
        <dbReference type="Proteomes" id="UP001597510"/>
    </source>
</evidence>
<dbReference type="EMBL" id="JBHULC010000039">
    <property type="protein sequence ID" value="MFD2523935.1"/>
    <property type="molecule type" value="Genomic_DNA"/>
</dbReference>
<organism evidence="2 3">
    <name type="scientific">Emticicia soli</name>
    <dbReference type="NCBI Taxonomy" id="2027878"/>
    <lineage>
        <taxon>Bacteria</taxon>
        <taxon>Pseudomonadati</taxon>
        <taxon>Bacteroidota</taxon>
        <taxon>Cytophagia</taxon>
        <taxon>Cytophagales</taxon>
        <taxon>Leadbetterellaceae</taxon>
        <taxon>Emticicia</taxon>
    </lineage>
</organism>
<comment type="caution">
    <text evidence="2">The sequence shown here is derived from an EMBL/GenBank/DDBJ whole genome shotgun (WGS) entry which is preliminary data.</text>
</comment>
<feature type="transmembrane region" description="Helical" evidence="1">
    <location>
        <begin position="74"/>
        <end position="102"/>
    </location>
</feature>
<proteinExistence type="predicted"/>
<dbReference type="RefSeq" id="WP_340238805.1">
    <property type="nucleotide sequence ID" value="NZ_JBBEWC010000010.1"/>
</dbReference>
<evidence type="ECO:0000256" key="1">
    <source>
        <dbReference type="SAM" id="Phobius"/>
    </source>
</evidence>
<protein>
    <recommendedName>
        <fullName evidence="4">DUF4129 domain-containing protein</fullName>
    </recommendedName>
</protein>